<evidence type="ECO:0008006" key="6">
    <source>
        <dbReference type="Google" id="ProtNLM"/>
    </source>
</evidence>
<dbReference type="SUPFAM" id="SSF56935">
    <property type="entry name" value="Porins"/>
    <property type="match status" value="1"/>
</dbReference>
<accession>A0A455UBI1</accession>
<keyword evidence="2" id="KW-0472">Membrane</keyword>
<dbReference type="InterPro" id="IPR036942">
    <property type="entry name" value="Beta-barrel_TonB_sf"/>
</dbReference>
<dbReference type="Gene3D" id="2.40.170.20">
    <property type="entry name" value="TonB-dependent receptor, beta-barrel domain"/>
    <property type="match status" value="1"/>
</dbReference>
<evidence type="ECO:0000313" key="4">
    <source>
        <dbReference type="EMBL" id="BBI63580.1"/>
    </source>
</evidence>
<reference evidence="4 5" key="1">
    <citation type="journal article" date="2019" name="Microbiol. Resour. Announc.">
        <title>Complete Genome Sequence of Halomonas sulfidaeris Strain Esulfide1 Isolated from a Metal Sulfide Rock at a Depth of 2,200 Meters, Obtained Using Nanopore Sequencing.</title>
        <authorList>
            <person name="Saito M."/>
            <person name="Nishigata A."/>
            <person name="Galipon J."/>
            <person name="Arakawa K."/>
        </authorList>
    </citation>
    <scope>NUCLEOTIDE SEQUENCE [LARGE SCALE GENOMIC DNA]</scope>
    <source>
        <strain evidence="4 5">ATCC BAA-803</strain>
    </source>
</reference>
<dbReference type="Proteomes" id="UP000320231">
    <property type="component" value="Chromosome"/>
</dbReference>
<name>A0A455UBI1_9GAMM</name>
<evidence type="ECO:0000256" key="3">
    <source>
        <dbReference type="ARBA" id="ARBA00023237"/>
    </source>
</evidence>
<sequence>MGERLGLQLYGRTSQRDEDNILNGYEDKSLQSLTARLSLAASDNHDFTAEAGVTEQDRTSLMGRSAASEGCRGGCSDSYNDYTNQHVALTHNGRFAWGTSETFVQRERSENDSRDIDITNTTAKTSAVVPLVDTC</sequence>
<evidence type="ECO:0000256" key="1">
    <source>
        <dbReference type="ARBA" id="ARBA00004442"/>
    </source>
</evidence>
<evidence type="ECO:0000256" key="2">
    <source>
        <dbReference type="ARBA" id="ARBA00023136"/>
    </source>
</evidence>
<dbReference type="GO" id="GO:0009279">
    <property type="term" value="C:cell outer membrane"/>
    <property type="evidence" value="ECO:0007669"/>
    <property type="project" value="UniProtKB-SubCell"/>
</dbReference>
<dbReference type="KEGG" id="hsr:HSBAA_48860"/>
<proteinExistence type="predicted"/>
<organism evidence="4 5">
    <name type="scientific">Vreelandella sulfidaeris</name>
    <dbReference type="NCBI Taxonomy" id="115553"/>
    <lineage>
        <taxon>Bacteria</taxon>
        <taxon>Pseudomonadati</taxon>
        <taxon>Pseudomonadota</taxon>
        <taxon>Gammaproteobacteria</taxon>
        <taxon>Oceanospirillales</taxon>
        <taxon>Halomonadaceae</taxon>
        <taxon>Vreelandella</taxon>
    </lineage>
</organism>
<dbReference type="EMBL" id="AP019514">
    <property type="protein sequence ID" value="BBI63580.1"/>
    <property type="molecule type" value="Genomic_DNA"/>
</dbReference>
<protein>
    <recommendedName>
        <fullName evidence="6">TonB-dependent receptor-like beta-barrel domain-containing protein</fullName>
    </recommendedName>
</protein>
<comment type="subcellular location">
    <subcellularLocation>
        <location evidence="1">Cell outer membrane</location>
    </subcellularLocation>
</comment>
<gene>
    <name evidence="4" type="ORF">HSBAA_48860</name>
</gene>
<evidence type="ECO:0000313" key="5">
    <source>
        <dbReference type="Proteomes" id="UP000320231"/>
    </source>
</evidence>
<dbReference type="AlphaFoldDB" id="A0A455UBI1"/>
<keyword evidence="3" id="KW-0998">Cell outer membrane</keyword>